<sequence>MDRAEAIRIFLRVAELNSFTQAADTLGLPRSTVSEAVQGLESRLGVRLLQRTTRKVSLTHDGMVFYERGRDLLADLDEIQTMFQHGGSEISGRLRVDLPLGLATALVVPRLPEFLAAHPRLEVELGSTDRLVDLVREGYDCVLRVGGTADSGLMVRHLGVLSQINCASPSYVATHGIPTDPDDLRGHRLVYYASVLGRRPDGFEIASEDGVRMVPVGGLLTVNNSQTYEAACIAGLGIIQAPEVSLLPHLTAGRLVEVLPACRAAPMPVVLMYAGRRHLPKRTRIFMDWLADVLRPHLR</sequence>
<dbReference type="PANTHER" id="PTHR30537">
    <property type="entry name" value="HTH-TYPE TRANSCRIPTIONAL REGULATOR"/>
    <property type="match status" value="1"/>
</dbReference>
<evidence type="ECO:0000256" key="1">
    <source>
        <dbReference type="ARBA" id="ARBA00009437"/>
    </source>
</evidence>
<dbReference type="FunFam" id="1.10.10.10:FF:000001">
    <property type="entry name" value="LysR family transcriptional regulator"/>
    <property type="match status" value="1"/>
</dbReference>
<dbReference type="InterPro" id="IPR036390">
    <property type="entry name" value="WH_DNA-bd_sf"/>
</dbReference>
<evidence type="ECO:0000259" key="5">
    <source>
        <dbReference type="PROSITE" id="PS50931"/>
    </source>
</evidence>
<dbReference type="SUPFAM" id="SSF46785">
    <property type="entry name" value="Winged helix' DNA-binding domain"/>
    <property type="match status" value="1"/>
</dbReference>
<dbReference type="RefSeq" id="WP_163676586.1">
    <property type="nucleotide sequence ID" value="NZ_JAAIYP010000033.1"/>
</dbReference>
<reference evidence="6 7" key="1">
    <citation type="submission" date="2020-02" db="EMBL/GenBank/DDBJ databases">
        <authorList>
            <person name="Dziuba M."/>
            <person name="Kuznetsov B."/>
            <person name="Mardanov A."/>
            <person name="Ravin N."/>
            <person name="Grouzdev D."/>
        </authorList>
    </citation>
    <scope>NUCLEOTIDE SEQUENCE [LARGE SCALE GENOMIC DNA]</scope>
    <source>
        <strain evidence="6 7">SpK</strain>
    </source>
</reference>
<dbReference type="Gene3D" id="1.10.10.10">
    <property type="entry name" value="Winged helix-like DNA-binding domain superfamily/Winged helix DNA-binding domain"/>
    <property type="match status" value="1"/>
</dbReference>
<dbReference type="SUPFAM" id="SSF53850">
    <property type="entry name" value="Periplasmic binding protein-like II"/>
    <property type="match status" value="1"/>
</dbReference>
<dbReference type="PANTHER" id="PTHR30537:SF72">
    <property type="entry name" value="LYSR FAMILY TRANSCRIPTIONAL REGULATOR"/>
    <property type="match status" value="1"/>
</dbReference>
<dbReference type="InterPro" id="IPR058163">
    <property type="entry name" value="LysR-type_TF_proteobact-type"/>
</dbReference>
<evidence type="ECO:0000256" key="3">
    <source>
        <dbReference type="ARBA" id="ARBA00023125"/>
    </source>
</evidence>
<proteinExistence type="inferred from homology"/>
<evidence type="ECO:0000256" key="4">
    <source>
        <dbReference type="ARBA" id="ARBA00023163"/>
    </source>
</evidence>
<evidence type="ECO:0000313" key="7">
    <source>
        <dbReference type="Proteomes" id="UP000480684"/>
    </source>
</evidence>
<dbReference type="Gene3D" id="3.40.190.290">
    <property type="match status" value="1"/>
</dbReference>
<comment type="caution">
    <text evidence="6">The sequence shown here is derived from an EMBL/GenBank/DDBJ whole genome shotgun (WGS) entry which is preliminary data.</text>
</comment>
<dbReference type="InterPro" id="IPR000847">
    <property type="entry name" value="LysR_HTH_N"/>
</dbReference>
<dbReference type="AlphaFoldDB" id="A0A7C9UY79"/>
<dbReference type="GO" id="GO:0043565">
    <property type="term" value="F:sequence-specific DNA binding"/>
    <property type="evidence" value="ECO:0007669"/>
    <property type="project" value="TreeGrafter"/>
</dbReference>
<accession>A0A7C9UY79</accession>
<keyword evidence="2" id="KW-0805">Transcription regulation</keyword>
<dbReference type="GO" id="GO:0003700">
    <property type="term" value="F:DNA-binding transcription factor activity"/>
    <property type="evidence" value="ECO:0007669"/>
    <property type="project" value="InterPro"/>
</dbReference>
<dbReference type="EMBL" id="JAAIYP010000033">
    <property type="protein sequence ID" value="NFV79695.1"/>
    <property type="molecule type" value="Genomic_DNA"/>
</dbReference>
<dbReference type="Proteomes" id="UP000480684">
    <property type="component" value="Unassembled WGS sequence"/>
</dbReference>
<organism evidence="6 7">
    <name type="scientific">Magnetospirillum aberrantis SpK</name>
    <dbReference type="NCBI Taxonomy" id="908842"/>
    <lineage>
        <taxon>Bacteria</taxon>
        <taxon>Pseudomonadati</taxon>
        <taxon>Pseudomonadota</taxon>
        <taxon>Alphaproteobacteria</taxon>
        <taxon>Rhodospirillales</taxon>
        <taxon>Rhodospirillaceae</taxon>
        <taxon>Magnetospirillum</taxon>
    </lineage>
</organism>
<protein>
    <submittedName>
        <fullName evidence="6">LysR family transcriptional regulator</fullName>
    </submittedName>
</protein>
<dbReference type="GO" id="GO:0006351">
    <property type="term" value="P:DNA-templated transcription"/>
    <property type="evidence" value="ECO:0007669"/>
    <property type="project" value="TreeGrafter"/>
</dbReference>
<keyword evidence="4" id="KW-0804">Transcription</keyword>
<dbReference type="InterPro" id="IPR005119">
    <property type="entry name" value="LysR_subst-bd"/>
</dbReference>
<dbReference type="InterPro" id="IPR036388">
    <property type="entry name" value="WH-like_DNA-bd_sf"/>
</dbReference>
<comment type="similarity">
    <text evidence="1">Belongs to the LysR transcriptional regulatory family.</text>
</comment>
<dbReference type="FunFam" id="3.40.190.290:FF:000001">
    <property type="entry name" value="Transcriptional regulator, LysR family"/>
    <property type="match status" value="1"/>
</dbReference>
<keyword evidence="3" id="KW-0238">DNA-binding</keyword>
<dbReference type="Pfam" id="PF03466">
    <property type="entry name" value="LysR_substrate"/>
    <property type="match status" value="1"/>
</dbReference>
<evidence type="ECO:0000313" key="6">
    <source>
        <dbReference type="EMBL" id="NFV79695.1"/>
    </source>
</evidence>
<keyword evidence="7" id="KW-1185">Reference proteome</keyword>
<dbReference type="PROSITE" id="PS50931">
    <property type="entry name" value="HTH_LYSR"/>
    <property type="match status" value="1"/>
</dbReference>
<feature type="domain" description="HTH lysR-type" evidence="5">
    <location>
        <begin position="1"/>
        <end position="59"/>
    </location>
</feature>
<gene>
    <name evidence="6" type="ORF">G4223_06185</name>
</gene>
<dbReference type="Pfam" id="PF00126">
    <property type="entry name" value="HTH_1"/>
    <property type="match status" value="1"/>
</dbReference>
<name>A0A7C9UY79_9PROT</name>
<dbReference type="CDD" id="cd08472">
    <property type="entry name" value="PBP2_CrgA_like_3"/>
    <property type="match status" value="1"/>
</dbReference>
<evidence type="ECO:0000256" key="2">
    <source>
        <dbReference type="ARBA" id="ARBA00023015"/>
    </source>
</evidence>